<protein>
    <submittedName>
        <fullName evidence="10">NADH:flavin oxidoreductase</fullName>
    </submittedName>
</protein>
<dbReference type="PANTHER" id="PTHR42917">
    <property type="entry name" value="2,4-DIENOYL-COA REDUCTASE"/>
    <property type="match status" value="1"/>
</dbReference>
<evidence type="ECO:0000256" key="7">
    <source>
        <dbReference type="ARBA" id="ARBA00023004"/>
    </source>
</evidence>
<dbReference type="KEGG" id="vpy:HZI73_07140"/>
<evidence type="ECO:0000256" key="2">
    <source>
        <dbReference type="ARBA" id="ARBA00001966"/>
    </source>
</evidence>
<dbReference type="PANTHER" id="PTHR42917:SF2">
    <property type="entry name" value="2,4-DIENOYL-COA REDUCTASE [(2E)-ENOYL-COA-PRODUCING]"/>
    <property type="match status" value="1"/>
</dbReference>
<dbReference type="SUPFAM" id="SSF51395">
    <property type="entry name" value="FMN-linked oxidoreductases"/>
    <property type="match status" value="1"/>
</dbReference>
<keyword evidence="7" id="KW-0408">Iron</keyword>
<dbReference type="Gene3D" id="3.20.20.70">
    <property type="entry name" value="Aldolase class I"/>
    <property type="match status" value="1"/>
</dbReference>
<gene>
    <name evidence="10" type="ORF">HZI73_07140</name>
</gene>
<evidence type="ECO:0000256" key="3">
    <source>
        <dbReference type="ARBA" id="ARBA00022630"/>
    </source>
</evidence>
<dbReference type="EMBL" id="CP058649">
    <property type="protein sequence ID" value="QUI22086.1"/>
    <property type="molecule type" value="Genomic_DNA"/>
</dbReference>
<evidence type="ECO:0000313" key="11">
    <source>
        <dbReference type="Proteomes" id="UP000683246"/>
    </source>
</evidence>
<keyword evidence="3" id="KW-0285">Flavoprotein</keyword>
<keyword evidence="5" id="KW-0479">Metal-binding</keyword>
<dbReference type="CDD" id="cd02803">
    <property type="entry name" value="OYE_like_FMN_family"/>
    <property type="match status" value="1"/>
</dbReference>
<keyword evidence="4" id="KW-0288">FMN</keyword>
<dbReference type="InterPro" id="IPR013785">
    <property type="entry name" value="Aldolase_TIM"/>
</dbReference>
<dbReference type="GO" id="GO:0010181">
    <property type="term" value="F:FMN binding"/>
    <property type="evidence" value="ECO:0007669"/>
    <property type="project" value="InterPro"/>
</dbReference>
<evidence type="ECO:0000256" key="4">
    <source>
        <dbReference type="ARBA" id="ARBA00022643"/>
    </source>
</evidence>
<dbReference type="Pfam" id="PF00724">
    <property type="entry name" value="Oxidored_FMN"/>
    <property type="match status" value="2"/>
</dbReference>
<keyword evidence="11" id="KW-1185">Reference proteome</keyword>
<dbReference type="GO" id="GO:0016491">
    <property type="term" value="F:oxidoreductase activity"/>
    <property type="evidence" value="ECO:0007669"/>
    <property type="project" value="UniProtKB-KW"/>
</dbReference>
<evidence type="ECO:0000256" key="1">
    <source>
        <dbReference type="ARBA" id="ARBA00001917"/>
    </source>
</evidence>
<dbReference type="AlphaFoldDB" id="A0A8J8MID5"/>
<name>A0A8J8MID5_9FIRM</name>
<dbReference type="GO" id="GO:0051536">
    <property type="term" value="F:iron-sulfur cluster binding"/>
    <property type="evidence" value="ECO:0007669"/>
    <property type="project" value="UniProtKB-KW"/>
</dbReference>
<reference evidence="10" key="1">
    <citation type="submission" date="2020-07" db="EMBL/GenBank/DDBJ databases">
        <title>Vallitalea pronyensis genome.</title>
        <authorList>
            <person name="Postec A."/>
        </authorList>
    </citation>
    <scope>NUCLEOTIDE SEQUENCE</scope>
    <source>
        <strain evidence="10">FatNI3</strain>
    </source>
</reference>
<feature type="domain" description="NADH:flavin oxidoreductase/NADH oxidase N-terminal" evidence="9">
    <location>
        <begin position="8"/>
        <end position="116"/>
    </location>
</feature>
<dbReference type="InterPro" id="IPR051793">
    <property type="entry name" value="NADH:flavin_oxidoreductase"/>
</dbReference>
<organism evidence="10 11">
    <name type="scientific">Vallitalea pronyensis</name>
    <dbReference type="NCBI Taxonomy" id="1348613"/>
    <lineage>
        <taxon>Bacteria</taxon>
        <taxon>Bacillati</taxon>
        <taxon>Bacillota</taxon>
        <taxon>Clostridia</taxon>
        <taxon>Lachnospirales</taxon>
        <taxon>Vallitaleaceae</taxon>
        <taxon>Vallitalea</taxon>
    </lineage>
</organism>
<accession>A0A8J8MID5</accession>
<evidence type="ECO:0000256" key="5">
    <source>
        <dbReference type="ARBA" id="ARBA00022723"/>
    </source>
</evidence>
<evidence type="ECO:0000256" key="8">
    <source>
        <dbReference type="ARBA" id="ARBA00023014"/>
    </source>
</evidence>
<dbReference type="Proteomes" id="UP000683246">
    <property type="component" value="Chromosome"/>
</dbReference>
<keyword evidence="6" id="KW-0560">Oxidoreductase</keyword>
<evidence type="ECO:0000256" key="6">
    <source>
        <dbReference type="ARBA" id="ARBA00023002"/>
    </source>
</evidence>
<sequence length="453" mass="49967">MNNQEKPLLQPIKIGNLTIKNRVAMAPMNMNYTDPGNFVSKQQCAYYAARAMGGTGMIIVEAMKGTGHEISNNYKKYNNLAIYNETYVPKLASFVEHVKSYGAKIIAQVSIGPGAQGTRDVGAVQPVAASPIRYRIVPSKLITGMGSPTNIKPTLALARTLGYQEKISTDLTKAFEQIVNVSGMHMVGEMPREITKEEIKELVNDYGYAAKCTKLAGFDGLEIHAPHGYLLHSFISPRLNQRTDEYGGSLDNRLRIIKESIASMRKYVGPDFVIGVRMSASVEISGDITPEHTNESAKKLASYGADFIHLSDGSYECMSDFLPNKDGQVIAKAKIIKQGLTIPLICPSVHDPKLADEAVRNGDVDMISQGRQQIADPEWVNKYAEDRTEDIVRCTRCNEGCIKRFMVALPARCTVNPVVGHEEDIDVYAKRSPESLKNRHWQTIAQIGKEPSA</sequence>
<proteinExistence type="predicted"/>
<evidence type="ECO:0000313" key="10">
    <source>
        <dbReference type="EMBL" id="QUI22086.1"/>
    </source>
</evidence>
<evidence type="ECO:0000259" key="9">
    <source>
        <dbReference type="Pfam" id="PF00724"/>
    </source>
</evidence>
<comment type="cofactor">
    <cofactor evidence="1">
        <name>FMN</name>
        <dbReference type="ChEBI" id="CHEBI:58210"/>
    </cofactor>
</comment>
<keyword evidence="8" id="KW-0411">Iron-sulfur</keyword>
<comment type="cofactor">
    <cofactor evidence="2">
        <name>[4Fe-4S] cluster</name>
        <dbReference type="ChEBI" id="CHEBI:49883"/>
    </cofactor>
</comment>
<dbReference type="RefSeq" id="WP_212697564.1">
    <property type="nucleotide sequence ID" value="NZ_CP058649.1"/>
</dbReference>
<dbReference type="InterPro" id="IPR001155">
    <property type="entry name" value="OxRdtase_FMN_N"/>
</dbReference>
<dbReference type="GO" id="GO:0046872">
    <property type="term" value="F:metal ion binding"/>
    <property type="evidence" value="ECO:0007669"/>
    <property type="project" value="UniProtKB-KW"/>
</dbReference>
<feature type="domain" description="NADH:flavin oxidoreductase/NADH oxidase N-terminal" evidence="9">
    <location>
        <begin position="189"/>
        <end position="388"/>
    </location>
</feature>